<reference evidence="4" key="1">
    <citation type="submission" date="2016-06" db="EMBL/GenBank/DDBJ databases">
        <title>Parallel loss of symbiosis genes in relatives of nitrogen-fixing non-legume Parasponia.</title>
        <authorList>
            <person name="Van Velzen R."/>
            <person name="Holmer R."/>
            <person name="Bu F."/>
            <person name="Rutten L."/>
            <person name="Van Zeijl A."/>
            <person name="Liu W."/>
            <person name="Santuari L."/>
            <person name="Cao Q."/>
            <person name="Sharma T."/>
            <person name="Shen D."/>
            <person name="Roswanjaya Y."/>
            <person name="Wardhani T."/>
            <person name="Kalhor M.S."/>
            <person name="Jansen J."/>
            <person name="Van den Hoogen J."/>
            <person name="Gungor B."/>
            <person name="Hartog M."/>
            <person name="Hontelez J."/>
            <person name="Verver J."/>
            <person name="Yang W.-C."/>
            <person name="Schijlen E."/>
            <person name="Repin R."/>
            <person name="Schilthuizen M."/>
            <person name="Schranz E."/>
            <person name="Heidstra R."/>
            <person name="Miyata K."/>
            <person name="Fedorova E."/>
            <person name="Kohlen W."/>
            <person name="Bisseling T."/>
            <person name="Smit S."/>
            <person name="Geurts R."/>
        </authorList>
    </citation>
    <scope>NUCLEOTIDE SEQUENCE [LARGE SCALE GENOMIC DNA]</scope>
    <source>
        <strain evidence="4">cv. RG33-2</strain>
    </source>
</reference>
<evidence type="ECO:0000313" key="3">
    <source>
        <dbReference type="EMBL" id="PON93798.1"/>
    </source>
</evidence>
<dbReference type="InParanoid" id="A0A2P5F7L5"/>
<protein>
    <submittedName>
        <fullName evidence="3">Uncharacterized protein</fullName>
    </submittedName>
</protein>
<feature type="compositionally biased region" description="Polar residues" evidence="2">
    <location>
        <begin position="1"/>
        <end position="10"/>
    </location>
</feature>
<dbReference type="AlphaFoldDB" id="A0A2P5F7L5"/>
<name>A0A2P5F7L5_TREOI</name>
<organism evidence="3 4">
    <name type="scientific">Trema orientale</name>
    <name type="common">Charcoal tree</name>
    <name type="synonym">Celtis orientalis</name>
    <dbReference type="NCBI Taxonomy" id="63057"/>
    <lineage>
        <taxon>Eukaryota</taxon>
        <taxon>Viridiplantae</taxon>
        <taxon>Streptophyta</taxon>
        <taxon>Embryophyta</taxon>
        <taxon>Tracheophyta</taxon>
        <taxon>Spermatophyta</taxon>
        <taxon>Magnoliopsida</taxon>
        <taxon>eudicotyledons</taxon>
        <taxon>Gunneridae</taxon>
        <taxon>Pentapetalae</taxon>
        <taxon>rosids</taxon>
        <taxon>fabids</taxon>
        <taxon>Rosales</taxon>
        <taxon>Cannabaceae</taxon>
        <taxon>Trema</taxon>
    </lineage>
</organism>
<feature type="region of interest" description="Disordered" evidence="2">
    <location>
        <begin position="1"/>
        <end position="30"/>
    </location>
</feature>
<comment type="caution">
    <text evidence="3">The sequence shown here is derived from an EMBL/GenBank/DDBJ whole genome shotgun (WGS) entry which is preliminary data.</text>
</comment>
<proteinExistence type="predicted"/>
<feature type="coiled-coil region" evidence="1">
    <location>
        <begin position="73"/>
        <end position="131"/>
    </location>
</feature>
<evidence type="ECO:0000256" key="1">
    <source>
        <dbReference type="SAM" id="Coils"/>
    </source>
</evidence>
<accession>A0A2P5F7L5</accession>
<dbReference type="Proteomes" id="UP000237000">
    <property type="component" value="Unassembled WGS sequence"/>
</dbReference>
<keyword evidence="1" id="KW-0175">Coiled coil</keyword>
<sequence length="144" mass="16333">MSTDQFASDSDPSDEGADRRNPPPPLVLALPSPIVRRRGRHNRGPRNIRIVKEQIMNEVETGMSTVEEARFRTETAQSEVDELQYALTNLEDKVNTVEGGMSLVEEARFIVDTLQTQLDEIQDELRKVKDHFGRLRSMADQIPS</sequence>
<evidence type="ECO:0000256" key="2">
    <source>
        <dbReference type="SAM" id="MobiDB-lite"/>
    </source>
</evidence>
<evidence type="ECO:0000313" key="4">
    <source>
        <dbReference type="Proteomes" id="UP000237000"/>
    </source>
</evidence>
<keyword evidence="4" id="KW-1185">Reference proteome</keyword>
<dbReference type="EMBL" id="JXTC01000056">
    <property type="protein sequence ID" value="PON93798.1"/>
    <property type="molecule type" value="Genomic_DNA"/>
</dbReference>
<gene>
    <name evidence="3" type="ORF">TorRG33x02_105010</name>
</gene>